<sequence length="82" mass="9619">MLIFNRIFISTDYPKIFVKKSPKNHINKIYCEKCDLVLESREKFEKHLDSHSSSIACEVCPIDIAIAKFVNLFKRKSSRNLE</sequence>
<evidence type="ECO:0000313" key="2">
    <source>
        <dbReference type="EMBL" id="AFS82463.1"/>
    </source>
</evidence>
<dbReference type="STRING" id="1229909.NSED_03285"/>
<dbReference type="AlphaFoldDB" id="K0B8J2"/>
<name>K0B8J2_9ARCH</name>
<protein>
    <recommendedName>
        <fullName evidence="1">C2H2-type domain-containing protein</fullName>
    </recommendedName>
</protein>
<organism evidence="2 3">
    <name type="scientific">Candidatus Nitrosopumilus sediminis</name>
    <dbReference type="NCBI Taxonomy" id="1229909"/>
    <lineage>
        <taxon>Archaea</taxon>
        <taxon>Nitrososphaerota</taxon>
        <taxon>Nitrososphaeria</taxon>
        <taxon>Nitrosopumilales</taxon>
        <taxon>Nitrosopumilaceae</taxon>
        <taxon>Nitrosopumilus</taxon>
    </lineage>
</organism>
<gene>
    <name evidence="2" type="ORF">NSED_03285</name>
</gene>
<proteinExistence type="predicted"/>
<dbReference type="HOGENOM" id="CLU_194225_0_0_2"/>
<evidence type="ECO:0000259" key="1">
    <source>
        <dbReference type="PROSITE" id="PS00028"/>
    </source>
</evidence>
<evidence type="ECO:0000313" key="3">
    <source>
        <dbReference type="Proteomes" id="UP000006100"/>
    </source>
</evidence>
<dbReference type="PATRIC" id="fig|1229909.8.peg.702"/>
<dbReference type="EMBL" id="CP003843">
    <property type="protein sequence ID" value="AFS82463.1"/>
    <property type="molecule type" value="Genomic_DNA"/>
</dbReference>
<dbReference type="InterPro" id="IPR013087">
    <property type="entry name" value="Znf_C2H2_type"/>
</dbReference>
<keyword evidence="3" id="KW-1185">Reference proteome</keyword>
<accession>K0B8J2</accession>
<reference evidence="2 3" key="1">
    <citation type="journal article" date="2012" name="J. Bacteriol.">
        <title>Draft Genome Sequence of an Ammonia-Oxidizing Archaeon, "Candidatus Nitrosopumilus sediminis" AR2, from Svalbard in the Arctic Circle.</title>
        <authorList>
            <person name="Park S.J."/>
            <person name="Kim J.G."/>
            <person name="Jung M.Y."/>
            <person name="Kim S.J."/>
            <person name="Cha I.T."/>
            <person name="Ghai R."/>
            <person name="Martin-Cuadrado A.B."/>
            <person name="Rodriguez-Valera F."/>
            <person name="Rhee S.K."/>
        </authorList>
    </citation>
    <scope>NUCLEOTIDE SEQUENCE [LARGE SCALE GENOMIC DNA]</scope>
    <source>
        <strain evidence="2 3">AR2</strain>
    </source>
</reference>
<dbReference type="KEGG" id="nir:NSED_03285"/>
<dbReference type="Proteomes" id="UP000006100">
    <property type="component" value="Chromosome"/>
</dbReference>
<feature type="domain" description="C2H2-type" evidence="1">
    <location>
        <begin position="31"/>
        <end position="51"/>
    </location>
</feature>
<dbReference type="PROSITE" id="PS00028">
    <property type="entry name" value="ZINC_FINGER_C2H2_1"/>
    <property type="match status" value="1"/>
</dbReference>